<feature type="compositionally biased region" description="Polar residues" evidence="1">
    <location>
        <begin position="485"/>
        <end position="505"/>
    </location>
</feature>
<organism evidence="2 3">
    <name type="scientific">Ajellomyces dermatitidis (strain ER-3 / ATCC MYA-2586)</name>
    <name type="common">Blastomyces dermatitidis</name>
    <dbReference type="NCBI Taxonomy" id="559297"/>
    <lineage>
        <taxon>Eukaryota</taxon>
        <taxon>Fungi</taxon>
        <taxon>Dikarya</taxon>
        <taxon>Ascomycota</taxon>
        <taxon>Pezizomycotina</taxon>
        <taxon>Eurotiomycetes</taxon>
        <taxon>Eurotiomycetidae</taxon>
        <taxon>Onygenales</taxon>
        <taxon>Ajellomycetaceae</taxon>
        <taxon>Blastomyces</taxon>
    </lineage>
</organism>
<feature type="region of interest" description="Disordered" evidence="1">
    <location>
        <begin position="790"/>
        <end position="825"/>
    </location>
</feature>
<feature type="compositionally biased region" description="Low complexity" evidence="1">
    <location>
        <begin position="449"/>
        <end position="463"/>
    </location>
</feature>
<name>A0ABX2VT98_AJEDR</name>
<dbReference type="EMBL" id="EQ999974">
    <property type="protein sequence ID" value="OAT00091.1"/>
    <property type="molecule type" value="Genomic_DNA"/>
</dbReference>
<feature type="region of interest" description="Disordered" evidence="1">
    <location>
        <begin position="378"/>
        <end position="549"/>
    </location>
</feature>
<accession>A0ABX2VT98</accession>
<evidence type="ECO:0000313" key="3">
    <source>
        <dbReference type="Proteomes" id="UP000002039"/>
    </source>
</evidence>
<dbReference type="Proteomes" id="UP000002039">
    <property type="component" value="Unassembled WGS sequence"/>
</dbReference>
<feature type="compositionally biased region" description="Basic and acidic residues" evidence="1">
    <location>
        <begin position="813"/>
        <end position="825"/>
    </location>
</feature>
<feature type="region of interest" description="Disordered" evidence="1">
    <location>
        <begin position="309"/>
        <end position="338"/>
    </location>
</feature>
<feature type="compositionally biased region" description="Polar residues" evidence="1">
    <location>
        <begin position="599"/>
        <end position="609"/>
    </location>
</feature>
<protein>
    <submittedName>
        <fullName evidence="2">Uncharacterized protein</fullName>
    </submittedName>
</protein>
<dbReference type="RefSeq" id="XP_045279818.1">
    <property type="nucleotide sequence ID" value="XM_045425693.1"/>
</dbReference>
<sequence length="884" mass="96269">MRFENWDVLLFPDGSKVPIQEFKTQCFVTRDSESPYMHIESLVTASSHPLQPSYAQGIIGYTPILTTFVPSMSRNSPFRISIHSWKKPAPTRMMESLMQPDDSVMFEMRVFIDGIFIAGSLTNQRTGWPQVIDSNSHVDKNGDQDCLHFPAFHEEMLQQSHWEAGEEFGRIKIVVAEGFSRPNRNPPFERVRNLVFFSFQHAPLNILEGSNLAWPNPGMWHQASRPSFKYHLGVDYGGIRENEDAHSHSPTRPEPRGIGISDASRSSQYTTWPQRLYPTPQTSWARPALPARDSRWPLQPVVQDPFIDSFREPGLSRRSRSTLDDVSMPDYAASSSNSSRAISNMTGISFGQHSKEPSAIAPIDDEQYNQLIEALSPGKLTSGTHAPTNTPSSAHPMASKQCAAKESRARRSHSKHPSRPGALKELSQPGVRAVSGSSPRSDSDEGLGSENAPLPSNLLSPNPKVKGKKEGTGSEVDTPLYGSNRVLTNSAKTVRRSQSNITASAESKRKRLGTSEQVEIAEDTESGSPSPTKKISRLEAKDLSPRSTLEEALEARTRVTATRRETEASGWRGIGLLIQRHSYTTRYQQHTSKRKDHSSLASGSIPPSNMGSQYAAPLGDLRNIQTNDSAENALKQDATNEIHRSLNNASSVLVPAKPCVLSCQMNNTSKPHTATSTSMPHNPALECVIPRDSSRGSAPPPPLPPQPLGIVGWVACQENVGPTTHSPLAEVGFASFAPSPTFPKASSTGFPGLASMQTYSPADVISSFGNIEGCAGIIARPTHMLSGCTCPQSQTSQDHNAVPGMSGSSSVDGGRHNDSESRGRLESDLADDVLAAAAAAAVEEPQPQNLKFGDLDVDFIDLNAAVFYFWCSIRRGQPAPAFQL</sequence>
<feature type="region of interest" description="Disordered" evidence="1">
    <location>
        <begin position="241"/>
        <end position="265"/>
    </location>
</feature>
<evidence type="ECO:0000313" key="2">
    <source>
        <dbReference type="EMBL" id="OAT00091.1"/>
    </source>
</evidence>
<proteinExistence type="predicted"/>
<feature type="compositionally biased region" description="Basic and acidic residues" evidence="1">
    <location>
        <begin position="241"/>
        <end position="255"/>
    </location>
</feature>
<feature type="compositionally biased region" description="Polar residues" evidence="1">
    <location>
        <begin position="790"/>
        <end position="799"/>
    </location>
</feature>
<evidence type="ECO:0000256" key="1">
    <source>
        <dbReference type="SAM" id="MobiDB-lite"/>
    </source>
</evidence>
<gene>
    <name evidence="2" type="ORF">BDCG_16463</name>
</gene>
<dbReference type="GeneID" id="69031355"/>
<feature type="region of interest" description="Disordered" evidence="1">
    <location>
        <begin position="589"/>
        <end position="609"/>
    </location>
</feature>
<reference evidence="3" key="1">
    <citation type="journal article" date="2015" name="PLoS Genet.">
        <title>The dynamic genome and transcriptome of the human fungal pathogen Blastomyces and close relative Emmonsia.</title>
        <authorList>
            <person name="Munoz J.F."/>
            <person name="Gauthier G.M."/>
            <person name="Desjardins C.A."/>
            <person name="Gallo J.E."/>
            <person name="Holder J."/>
            <person name="Sullivan T.D."/>
            <person name="Marty A.J."/>
            <person name="Carmen J.C."/>
            <person name="Chen Z."/>
            <person name="Ding L."/>
            <person name="Gujja S."/>
            <person name="Magrini V."/>
            <person name="Misas E."/>
            <person name="Mitreva M."/>
            <person name="Priest M."/>
            <person name="Saif S."/>
            <person name="Whiston E.A."/>
            <person name="Young S."/>
            <person name="Zeng Q."/>
            <person name="Goldman W.E."/>
            <person name="Mardis E.R."/>
            <person name="Taylor J.W."/>
            <person name="McEwen J.G."/>
            <person name="Clay O.K."/>
            <person name="Klein B.S."/>
            <person name="Cuomo C.A."/>
        </authorList>
    </citation>
    <scope>NUCLEOTIDE SEQUENCE [LARGE SCALE GENOMIC DNA]</scope>
    <source>
        <strain evidence="3">ER-3 / ATCC MYA-2586</strain>
    </source>
</reference>
<feature type="compositionally biased region" description="Polar residues" evidence="1">
    <location>
        <begin position="379"/>
        <end position="393"/>
    </location>
</feature>
<keyword evidence="3" id="KW-1185">Reference proteome</keyword>